<evidence type="ECO:0000313" key="2">
    <source>
        <dbReference type="Proteomes" id="UP000253975"/>
    </source>
</evidence>
<proteinExistence type="predicted"/>
<dbReference type="AlphaFoldDB" id="A0A369LB37"/>
<dbReference type="RefSeq" id="WP_114616083.1">
    <property type="nucleotide sequence ID" value="NZ_PPTO01000014.1"/>
</dbReference>
<reference evidence="1 2" key="1">
    <citation type="journal article" date="2018" name="Elife">
        <title>Discovery and characterization of a prevalent human gut bacterial enzyme sufficient for the inactivation of a family of plant toxins.</title>
        <authorList>
            <person name="Koppel N."/>
            <person name="Bisanz J.E."/>
            <person name="Pandelia M.E."/>
            <person name="Turnbaugh P.J."/>
            <person name="Balskus E.P."/>
        </authorList>
    </citation>
    <scope>NUCLEOTIDE SEQUENCE [LARGE SCALE GENOMIC DNA]</scope>
    <source>
        <strain evidence="1 2">OB21 GAM31</strain>
    </source>
</reference>
<organism evidence="1 2">
    <name type="scientific">Slackia isoflavoniconvertens</name>
    <dbReference type="NCBI Taxonomy" id="572010"/>
    <lineage>
        <taxon>Bacteria</taxon>
        <taxon>Bacillati</taxon>
        <taxon>Actinomycetota</taxon>
        <taxon>Coriobacteriia</taxon>
        <taxon>Eggerthellales</taxon>
        <taxon>Eggerthellaceae</taxon>
        <taxon>Slackia</taxon>
    </lineage>
</organism>
<protein>
    <submittedName>
        <fullName evidence="1">Uncharacterized protein</fullName>
    </submittedName>
</protein>
<dbReference type="Proteomes" id="UP000253975">
    <property type="component" value="Unassembled WGS sequence"/>
</dbReference>
<evidence type="ECO:0000313" key="1">
    <source>
        <dbReference type="EMBL" id="RDB56540.1"/>
    </source>
</evidence>
<sequence>MLQVMPEAIGFVRIIASIKSQIKKLINRGAPLKLGEVRVGGVVPERIATEVAIAPNLLTANESDAVSPEYYLRSSDHAGWAGECVVRFRLENRSDKRVSIRGIHVDKHKMTIDPKGSMLFVPQGRLTGEPYRFACYLDSTSSSSMVLLDDWGCDGRQIIPQNYFDEASIELPPNALLNFAIHLRTEKESFECRGISLVWESKMGKLKNFTAPLPKKVFVYVFDRVPESQRFRRTYDIVAPWITPEGDERFSGSNAYRWY</sequence>
<gene>
    <name evidence="1" type="ORF">C1881_08410</name>
</gene>
<accession>A0A369LB37</accession>
<name>A0A369LB37_9ACTN</name>
<comment type="caution">
    <text evidence="1">The sequence shown here is derived from an EMBL/GenBank/DDBJ whole genome shotgun (WGS) entry which is preliminary data.</text>
</comment>
<dbReference type="EMBL" id="PPTO01000014">
    <property type="protein sequence ID" value="RDB56540.1"/>
    <property type="molecule type" value="Genomic_DNA"/>
</dbReference>